<keyword evidence="4" id="KW-1185">Reference proteome</keyword>
<dbReference type="InterPro" id="IPR040976">
    <property type="entry name" value="Pkinase_fungal"/>
</dbReference>
<sequence>MAHTCKSTFGRLIDFDHAKIAARASPPPIIPECIKGADLVANDPHHPVVSDMAVVQAYRHTAQNFRIYLGDMVNEIFPQHVGAKLEIDKKLTPTDLGWDDKDLQWPDFDDREPQKGERTGTLPYMSAEVLSQGTRSIYCLQGRLPRKPFCHNAVHDVESFLWVLIFLCLTRKGPGMDMVRDEFLPGSISGRVFLCVKQYFDDKEQALEVSKADLFNYPNEFEDRILALFHPYFDSLKPLVHHWWRILVIAYRYHADEYYRIHDHIIRLLQDVIKTIQDPSPVDEATAKELQRRKKFYEHTLCTFHRGQHDQSEGVAESSGNRNKRMSPPGSAWEENIPGPFPASPELDLKRFDQSPASPPGSTSERPSKKQRVARNQPTERRVTRNHPAEGSGKPKGKRKAT</sequence>
<feature type="region of interest" description="Disordered" evidence="1">
    <location>
        <begin position="307"/>
        <end position="402"/>
    </location>
</feature>
<evidence type="ECO:0000259" key="2">
    <source>
        <dbReference type="Pfam" id="PF17667"/>
    </source>
</evidence>
<proteinExistence type="predicted"/>
<dbReference type="Proteomes" id="UP000717328">
    <property type="component" value="Unassembled WGS sequence"/>
</dbReference>
<accession>A0A9P7GHY9</accession>
<dbReference type="OrthoDB" id="312874at2759"/>
<reference evidence="3" key="2">
    <citation type="submission" date="2021-10" db="EMBL/GenBank/DDBJ databases">
        <title>Phylogenomics reveals ancestral predisposition of the termite-cultivated fungus Termitomyces towards a domesticated lifestyle.</title>
        <authorList>
            <person name="Auxier B."/>
            <person name="Grum-Grzhimaylo A."/>
            <person name="Cardenas M.E."/>
            <person name="Lodge J.D."/>
            <person name="Laessoe T."/>
            <person name="Pedersen O."/>
            <person name="Smith M.E."/>
            <person name="Kuyper T.W."/>
            <person name="Franco-Molano E.A."/>
            <person name="Baroni T.J."/>
            <person name="Aanen D.K."/>
        </authorList>
    </citation>
    <scope>NUCLEOTIDE SEQUENCE</scope>
    <source>
        <strain evidence="3">D49</strain>
    </source>
</reference>
<name>A0A9P7GHY9_9AGAR</name>
<organism evidence="3 4">
    <name type="scientific">Sphagnurus paluster</name>
    <dbReference type="NCBI Taxonomy" id="117069"/>
    <lineage>
        <taxon>Eukaryota</taxon>
        <taxon>Fungi</taxon>
        <taxon>Dikarya</taxon>
        <taxon>Basidiomycota</taxon>
        <taxon>Agaricomycotina</taxon>
        <taxon>Agaricomycetes</taxon>
        <taxon>Agaricomycetidae</taxon>
        <taxon>Agaricales</taxon>
        <taxon>Tricholomatineae</taxon>
        <taxon>Lyophyllaceae</taxon>
        <taxon>Sphagnurus</taxon>
    </lineage>
</organism>
<evidence type="ECO:0000313" key="4">
    <source>
        <dbReference type="Proteomes" id="UP000717328"/>
    </source>
</evidence>
<dbReference type="Pfam" id="PF17667">
    <property type="entry name" value="Pkinase_fungal"/>
    <property type="match status" value="1"/>
</dbReference>
<evidence type="ECO:0000256" key="1">
    <source>
        <dbReference type="SAM" id="MobiDB-lite"/>
    </source>
</evidence>
<feature type="domain" description="Fungal-type protein kinase" evidence="2">
    <location>
        <begin position="110"/>
        <end position="168"/>
    </location>
</feature>
<protein>
    <recommendedName>
        <fullName evidence="2">Fungal-type protein kinase domain-containing protein</fullName>
    </recommendedName>
</protein>
<reference evidence="3" key="1">
    <citation type="submission" date="2021-02" db="EMBL/GenBank/DDBJ databases">
        <authorList>
            <person name="Nieuwenhuis M."/>
            <person name="Van De Peppel L.J.J."/>
        </authorList>
    </citation>
    <scope>NUCLEOTIDE SEQUENCE</scope>
    <source>
        <strain evidence="3">D49</strain>
    </source>
</reference>
<dbReference type="EMBL" id="JABCKI010000463">
    <property type="protein sequence ID" value="KAG5650393.1"/>
    <property type="molecule type" value="Genomic_DNA"/>
</dbReference>
<evidence type="ECO:0000313" key="3">
    <source>
        <dbReference type="EMBL" id="KAG5650393.1"/>
    </source>
</evidence>
<gene>
    <name evidence="3" type="ORF">H0H81_012394</name>
</gene>
<comment type="caution">
    <text evidence="3">The sequence shown here is derived from an EMBL/GenBank/DDBJ whole genome shotgun (WGS) entry which is preliminary data.</text>
</comment>
<dbReference type="AlphaFoldDB" id="A0A9P7GHY9"/>